<evidence type="ECO:0000256" key="1">
    <source>
        <dbReference type="SAM" id="Coils"/>
    </source>
</evidence>
<reference evidence="2 3" key="1">
    <citation type="journal article" date="2013" name="PLoS ONE">
        <title>Predicting the Proteins of Angomonas deanei, Strigomonas culicis and Their Respective Endosymbionts Reveals New Aspects of the Trypanosomatidae Family.</title>
        <authorList>
            <person name="Motta M.C."/>
            <person name="Martins A.C."/>
            <person name="de Souza S.S."/>
            <person name="Catta-Preta C.M."/>
            <person name="Silva R."/>
            <person name="Klein C.C."/>
            <person name="de Almeida L.G."/>
            <person name="de Lima Cunha O."/>
            <person name="Ciapina L.P."/>
            <person name="Brocchi M."/>
            <person name="Colabardini A.C."/>
            <person name="de Araujo Lima B."/>
            <person name="Machado C.R."/>
            <person name="de Almeida Soares C.M."/>
            <person name="Probst C.M."/>
            <person name="de Menezes C.B."/>
            <person name="Thompson C.E."/>
            <person name="Bartholomeu D.C."/>
            <person name="Gradia D.F."/>
            <person name="Pavoni D.P."/>
            <person name="Grisard E.C."/>
            <person name="Fantinatti-Garboggini F."/>
            <person name="Marchini F.K."/>
            <person name="Rodrigues-Luiz G.F."/>
            <person name="Wagner G."/>
            <person name="Goldman G.H."/>
            <person name="Fietto J.L."/>
            <person name="Elias M.C."/>
            <person name="Goldman M.H."/>
            <person name="Sagot M.F."/>
            <person name="Pereira M."/>
            <person name="Stoco P.H."/>
            <person name="de Mendonca-Neto R.P."/>
            <person name="Teixeira S.M."/>
            <person name="Maciel T.E."/>
            <person name="de Oliveira Mendes T.A."/>
            <person name="Urmenyi T.P."/>
            <person name="de Souza W."/>
            <person name="Schenkman S."/>
            <person name="de Vasconcelos A.T."/>
        </authorList>
    </citation>
    <scope>NUCLEOTIDE SEQUENCE [LARGE SCALE GENOMIC DNA]</scope>
</reference>
<organism evidence="2 3">
    <name type="scientific">Strigomonas culicis</name>
    <dbReference type="NCBI Taxonomy" id="28005"/>
    <lineage>
        <taxon>Eukaryota</taxon>
        <taxon>Discoba</taxon>
        <taxon>Euglenozoa</taxon>
        <taxon>Kinetoplastea</taxon>
        <taxon>Metakinetoplastina</taxon>
        <taxon>Trypanosomatida</taxon>
        <taxon>Trypanosomatidae</taxon>
        <taxon>Strigomonadinae</taxon>
        <taxon>Strigomonas</taxon>
    </lineage>
</organism>
<accession>S9WJZ2</accession>
<gene>
    <name evidence="2" type="ORF">STCU_00682</name>
</gene>
<name>S9WJZ2_9TRYP</name>
<dbReference type="OrthoDB" id="277356at2759"/>
<evidence type="ECO:0000313" key="3">
    <source>
        <dbReference type="Proteomes" id="UP000015354"/>
    </source>
</evidence>
<dbReference type="Proteomes" id="UP000015354">
    <property type="component" value="Unassembled WGS sequence"/>
</dbReference>
<comment type="caution">
    <text evidence="2">The sequence shown here is derived from an EMBL/GenBank/DDBJ whole genome shotgun (WGS) entry which is preliminary data.</text>
</comment>
<protein>
    <submittedName>
        <fullName evidence="2">Uncharacterized protein</fullName>
    </submittedName>
</protein>
<evidence type="ECO:0000313" key="2">
    <source>
        <dbReference type="EMBL" id="EPY36245.1"/>
    </source>
</evidence>
<dbReference type="EMBL" id="ATMH01000682">
    <property type="protein sequence ID" value="EPY36245.1"/>
    <property type="molecule type" value="Genomic_DNA"/>
</dbReference>
<sequence length="117" mass="13989">MRRLNNQHNAASKADIQMFRERRDALQREQVRLTKEEARLEEELHSMPAHREEAETEIRQLQEDNFKKDRLIEQLGNELSKQKGGDPAIDSRTSEHDIAKLREEYVRLKEQLKRVKQ</sequence>
<proteinExistence type="predicted"/>
<keyword evidence="1" id="KW-0175">Coiled coil</keyword>
<dbReference type="AlphaFoldDB" id="S9WJZ2"/>
<feature type="coiled-coil region" evidence="1">
    <location>
        <begin position="9"/>
        <end position="111"/>
    </location>
</feature>
<keyword evidence="3" id="KW-1185">Reference proteome</keyword>